<reference evidence="1" key="1">
    <citation type="submission" date="2023-06" db="EMBL/GenBank/DDBJ databases">
        <authorList>
            <consortium name="Lawrence Berkeley National Laboratory"/>
            <person name="Ahrendt S."/>
            <person name="Sahu N."/>
            <person name="Indic B."/>
            <person name="Wong-Bajracharya J."/>
            <person name="Merenyi Z."/>
            <person name="Ke H.-M."/>
            <person name="Monk M."/>
            <person name="Kocsube S."/>
            <person name="Drula E."/>
            <person name="Lipzen A."/>
            <person name="Balint B."/>
            <person name="Henrissat B."/>
            <person name="Andreopoulos B."/>
            <person name="Martin F.M."/>
            <person name="Harder C.B."/>
            <person name="Rigling D."/>
            <person name="Ford K.L."/>
            <person name="Foster G.D."/>
            <person name="Pangilinan J."/>
            <person name="Papanicolaou A."/>
            <person name="Barry K."/>
            <person name="LaButti K."/>
            <person name="Viragh M."/>
            <person name="Koriabine M."/>
            <person name="Yan M."/>
            <person name="Riley R."/>
            <person name="Champramary S."/>
            <person name="Plett K.L."/>
            <person name="Tsai I.J."/>
            <person name="Slot J."/>
            <person name="Sipos G."/>
            <person name="Plett J."/>
            <person name="Nagy L.G."/>
            <person name="Grigoriev I.V."/>
        </authorList>
    </citation>
    <scope>NUCLEOTIDE SEQUENCE</scope>
    <source>
        <strain evidence="1">CCBAS 213</strain>
    </source>
</reference>
<comment type="caution">
    <text evidence="1">The sequence shown here is derived from an EMBL/GenBank/DDBJ whole genome shotgun (WGS) entry which is preliminary data.</text>
</comment>
<sequence length="396" mass="44793">MHLIWENLLKNLVLHWTGKFKGLDEGTESYELDKSIWKAIGEATAKAGSTVPSAYGARVPNIAGDGVYISAEMWSFWVLYLGPVLLQRCFKAECYYNHFIRLVQLLNVCLQFEILHTEIEYIWTGFASWVEDYEKIYYQYNVDRLSTCPLTIHVLLHIADSISATGPVWCYWAFPMEWYCGALQPAIHSHRYPFASLAWHVLEDAQLTQIKAYYDVAEKLSLWHSQHAPMESTADPTCQLLPPKASEWPSASSLTALQGALVTRLKCPLGTVKRHLQQANVMEWGQVQCIDLDAGDTMRASELGVVHDDSRDASWVQPESSFIMASIRSCKCIESEKIDGLDIHFYTALGQQHVTDITTVQCLVGRVPCGQTKWAIMDRSGSLARAVYSEDDRDLD</sequence>
<keyword evidence="2" id="KW-1185">Reference proteome</keyword>
<dbReference type="PANTHER" id="PTHR46579:SF1">
    <property type="entry name" value="F5_8 TYPE C DOMAIN-CONTAINING PROTEIN"/>
    <property type="match status" value="1"/>
</dbReference>
<dbReference type="EMBL" id="JAUEPS010000001">
    <property type="protein sequence ID" value="KAK0470469.1"/>
    <property type="molecule type" value="Genomic_DNA"/>
</dbReference>
<organism evidence="1 2">
    <name type="scientific">Armillaria tabescens</name>
    <name type="common">Ringless honey mushroom</name>
    <name type="synonym">Agaricus tabescens</name>
    <dbReference type="NCBI Taxonomy" id="1929756"/>
    <lineage>
        <taxon>Eukaryota</taxon>
        <taxon>Fungi</taxon>
        <taxon>Dikarya</taxon>
        <taxon>Basidiomycota</taxon>
        <taxon>Agaricomycotina</taxon>
        <taxon>Agaricomycetes</taxon>
        <taxon>Agaricomycetidae</taxon>
        <taxon>Agaricales</taxon>
        <taxon>Marasmiineae</taxon>
        <taxon>Physalacriaceae</taxon>
        <taxon>Desarmillaria</taxon>
    </lineage>
</organism>
<dbReference type="PANTHER" id="PTHR46579">
    <property type="entry name" value="F5/8 TYPE C DOMAIN-CONTAINING PROTEIN-RELATED"/>
    <property type="match status" value="1"/>
</dbReference>
<dbReference type="Proteomes" id="UP001175211">
    <property type="component" value="Unassembled WGS sequence"/>
</dbReference>
<evidence type="ECO:0000313" key="2">
    <source>
        <dbReference type="Proteomes" id="UP001175211"/>
    </source>
</evidence>
<proteinExistence type="predicted"/>
<gene>
    <name evidence="1" type="ORF">EV420DRAFT_1616583</name>
</gene>
<accession>A0AA39NRE3</accession>
<dbReference type="RefSeq" id="XP_060340262.1">
    <property type="nucleotide sequence ID" value="XM_060475133.1"/>
</dbReference>
<protein>
    <submittedName>
        <fullName evidence="1">Uncharacterized protein</fullName>
    </submittedName>
</protein>
<evidence type="ECO:0000313" key="1">
    <source>
        <dbReference type="EMBL" id="KAK0470469.1"/>
    </source>
</evidence>
<dbReference type="GeneID" id="85358681"/>
<dbReference type="AlphaFoldDB" id="A0AA39NRE3"/>
<name>A0AA39NRE3_ARMTA</name>